<dbReference type="EMBL" id="VXIS01000139">
    <property type="protein sequence ID" value="KAA8901925.1"/>
    <property type="molecule type" value="Genomic_DNA"/>
</dbReference>
<organism evidence="1 2">
    <name type="scientific">Sphaerosporella brunnea</name>
    <dbReference type="NCBI Taxonomy" id="1250544"/>
    <lineage>
        <taxon>Eukaryota</taxon>
        <taxon>Fungi</taxon>
        <taxon>Dikarya</taxon>
        <taxon>Ascomycota</taxon>
        <taxon>Pezizomycotina</taxon>
        <taxon>Pezizomycetes</taxon>
        <taxon>Pezizales</taxon>
        <taxon>Pyronemataceae</taxon>
        <taxon>Sphaerosporella</taxon>
    </lineage>
</organism>
<proteinExistence type="predicted"/>
<protein>
    <submittedName>
        <fullName evidence="1">Uncharacterized protein</fullName>
    </submittedName>
</protein>
<comment type="caution">
    <text evidence="1">The sequence shown here is derived from an EMBL/GenBank/DDBJ whole genome shotgun (WGS) entry which is preliminary data.</text>
</comment>
<evidence type="ECO:0000313" key="2">
    <source>
        <dbReference type="Proteomes" id="UP000326924"/>
    </source>
</evidence>
<sequence>RCTASGTNLRRHHPSDLLQQLFLGPCEPHVLHLHPPDGVESHATPALAAGNVVSTEKSQAGRTNGPLPCVPATSHSLLPLPLQSLNTPLTASACARATS</sequence>
<evidence type="ECO:0000313" key="1">
    <source>
        <dbReference type="EMBL" id="KAA8901925.1"/>
    </source>
</evidence>
<feature type="non-terminal residue" evidence="1">
    <location>
        <position position="1"/>
    </location>
</feature>
<keyword evidence="2" id="KW-1185">Reference proteome</keyword>
<dbReference type="InParanoid" id="A0A5J5ETQ2"/>
<gene>
    <name evidence="1" type="ORF">FN846DRAFT_920324</name>
</gene>
<dbReference type="AlphaFoldDB" id="A0A5J5ETQ2"/>
<dbReference type="Proteomes" id="UP000326924">
    <property type="component" value="Unassembled WGS sequence"/>
</dbReference>
<reference evidence="1 2" key="1">
    <citation type="submission" date="2019-09" db="EMBL/GenBank/DDBJ databases">
        <title>Draft genome of the ectomycorrhizal ascomycete Sphaerosporella brunnea.</title>
        <authorList>
            <consortium name="DOE Joint Genome Institute"/>
            <person name="Benucci G.M."/>
            <person name="Marozzi G."/>
            <person name="Antonielli L."/>
            <person name="Sanchez S."/>
            <person name="Marco P."/>
            <person name="Wang X."/>
            <person name="Falini L.B."/>
            <person name="Barry K."/>
            <person name="Haridas S."/>
            <person name="Lipzen A."/>
            <person name="Labutti K."/>
            <person name="Grigoriev I.V."/>
            <person name="Murat C."/>
            <person name="Martin F."/>
            <person name="Albertini E."/>
            <person name="Donnini D."/>
            <person name="Bonito G."/>
        </authorList>
    </citation>
    <scope>NUCLEOTIDE SEQUENCE [LARGE SCALE GENOMIC DNA]</scope>
    <source>
        <strain evidence="1 2">Sb_GMNB300</strain>
    </source>
</reference>
<accession>A0A5J5ETQ2</accession>
<name>A0A5J5ETQ2_9PEZI</name>